<dbReference type="InterPro" id="IPR048950">
    <property type="entry name" value="Ppx_GppA_C"/>
</dbReference>
<evidence type="ECO:0000259" key="3">
    <source>
        <dbReference type="Pfam" id="PF21447"/>
    </source>
</evidence>
<gene>
    <name evidence="4" type="primary">ppx</name>
    <name evidence="4" type="ORF">KB13_450</name>
</gene>
<dbReference type="SUPFAM" id="SSF109604">
    <property type="entry name" value="HD-domain/PDEase-like"/>
    <property type="match status" value="1"/>
</dbReference>
<dbReference type="InterPro" id="IPR043129">
    <property type="entry name" value="ATPase_NBD"/>
</dbReference>
<name>B6BX00_9PROT</name>
<dbReference type="Gene3D" id="3.30.420.40">
    <property type="match status" value="1"/>
</dbReference>
<keyword evidence="5" id="KW-1185">Reference proteome</keyword>
<feature type="domain" description="Ppx/GppA phosphatase C-terminal" evidence="3">
    <location>
        <begin position="353"/>
        <end position="512"/>
    </location>
</feature>
<dbReference type="GO" id="GO:0004309">
    <property type="term" value="F:exopolyphosphatase activity"/>
    <property type="evidence" value="ECO:0007669"/>
    <property type="project" value="UniProtKB-EC"/>
</dbReference>
<dbReference type="InterPro" id="IPR030673">
    <property type="entry name" value="PyroPPase_GppA_Ppx"/>
</dbReference>
<dbReference type="HOGENOM" id="CLU_025908_4_0_4"/>
<dbReference type="InterPro" id="IPR050273">
    <property type="entry name" value="GppA/Ppx_hydrolase"/>
</dbReference>
<dbReference type="CDD" id="cd24053">
    <property type="entry name" value="ASKHA_NBD_EcPPX-GppA-like"/>
    <property type="match status" value="1"/>
</dbReference>
<dbReference type="EMBL" id="DS995299">
    <property type="protein sequence ID" value="EDZ64318.1"/>
    <property type="molecule type" value="Genomic_DNA"/>
</dbReference>
<dbReference type="PANTHER" id="PTHR30005:SF0">
    <property type="entry name" value="RETROGRADE REGULATION PROTEIN 2"/>
    <property type="match status" value="1"/>
</dbReference>
<organism evidence="4 5">
    <name type="scientific">beta proteobacterium KB13</name>
    <dbReference type="NCBI Taxonomy" id="314607"/>
    <lineage>
        <taxon>Bacteria</taxon>
        <taxon>Pseudomonadati</taxon>
        <taxon>Pseudomonadota</taxon>
        <taxon>Betaproteobacteria</taxon>
        <taxon>Nitrosomonadales</taxon>
        <taxon>OM43 clade</taxon>
    </lineage>
</organism>
<dbReference type="eggNOG" id="COG0248">
    <property type="taxonomic scope" value="Bacteria"/>
</dbReference>
<dbReference type="SUPFAM" id="SSF53067">
    <property type="entry name" value="Actin-like ATPase domain"/>
    <property type="match status" value="2"/>
</dbReference>
<reference evidence="5" key="1">
    <citation type="journal article" date="2012" name="Stand. Genomic Sci.">
        <title>Genome sequence of strain HIMB624, a cultured representative from the OM43 clade of marine Betaproteobacteria.</title>
        <authorList>
            <person name="Huggett M.J."/>
            <person name="Hayakawa D.H."/>
            <person name="Rappe M.S."/>
        </authorList>
    </citation>
    <scope>NUCLEOTIDE SEQUENCE [LARGE SCALE GENOMIC DNA]</scope>
    <source>
        <strain evidence="5">KB13</strain>
    </source>
</reference>
<dbReference type="Gene3D" id="1.10.3210.10">
    <property type="entry name" value="Hypothetical protein af1432"/>
    <property type="match status" value="1"/>
</dbReference>
<dbReference type="Pfam" id="PF02541">
    <property type="entry name" value="Ppx-GppA"/>
    <property type="match status" value="1"/>
</dbReference>
<dbReference type="Proteomes" id="UP000004188">
    <property type="component" value="Unassembled WGS sequence"/>
</dbReference>
<keyword evidence="1 4" id="KW-0378">Hydrolase</keyword>
<dbReference type="PANTHER" id="PTHR30005">
    <property type="entry name" value="EXOPOLYPHOSPHATASE"/>
    <property type="match status" value="1"/>
</dbReference>
<dbReference type="STRING" id="314607.KB13_450"/>
<accession>B6BX00</accession>
<dbReference type="PIRSF" id="PIRSF001267">
    <property type="entry name" value="Pyrophosphatase_GppA_Ppx"/>
    <property type="match status" value="1"/>
</dbReference>
<protein>
    <submittedName>
        <fullName evidence="4">Ppx/GppA phosphatase</fullName>
        <ecNumber evidence="4">3.6.1.11</ecNumber>
    </submittedName>
</protein>
<evidence type="ECO:0000259" key="2">
    <source>
        <dbReference type="Pfam" id="PF02541"/>
    </source>
</evidence>
<dbReference type="Pfam" id="PF21447">
    <property type="entry name" value="Ppx-GppA_III"/>
    <property type="match status" value="1"/>
</dbReference>
<dbReference type="EC" id="3.6.1.11" evidence="4"/>
<sequence>MDPFISNKTENLVAAIDLGSNSFKLMIAKIVSSDGIYHIEELDTIKESIKIASGLNDKGILSEKYLKKTYETLIRFGDRLRRFDQKSVTAVGTFTLRSIKNKNFLENAQKLLGFDIEIISGEEEAAYIYDGVMHVSPESDGNQLIIDIGGGSTEIIVGDRAKIHDATSLTLGCVTSAVSFFDGTKISETSFDRAVEHAKKIIKKNISKKIQSWQNVIGTSGTCRAIADIILLNNLDTTTNSPIDDIGGFITLKGMNKIKEELLNAGDVENSTLSGIKSERKPVIASGLSILFALFEELKIKQMEVTESALLYGSIHRKLFSLISKPDEVIGAYKKIIPVDSHALIKDQCEEEIKILEDKFYVDEKQTNRVLLTASYLSDQLLNDDQDIKILLWATRLLEIGKSINLKNYQIYSSYIISNSELHGFTNKEKIRLSTLVHAHRSALSNYEFNIKYIDWTMLFVIRISYILCKNRELINFDQMKVINKDKKIKIKFEKDWLDQNPYLAFRLKREKAYWKKINDKFKISLDLNDS</sequence>
<evidence type="ECO:0000313" key="5">
    <source>
        <dbReference type="Proteomes" id="UP000004188"/>
    </source>
</evidence>
<proteinExistence type="predicted"/>
<dbReference type="AlphaFoldDB" id="B6BX00"/>
<feature type="domain" description="Ppx/GppA phosphatase N-terminal" evidence="2">
    <location>
        <begin position="38"/>
        <end position="319"/>
    </location>
</feature>
<evidence type="ECO:0000313" key="4">
    <source>
        <dbReference type="EMBL" id="EDZ64318.1"/>
    </source>
</evidence>
<dbReference type="Gene3D" id="3.30.420.150">
    <property type="entry name" value="Exopolyphosphatase. Domain 2"/>
    <property type="match status" value="1"/>
</dbReference>
<evidence type="ECO:0000256" key="1">
    <source>
        <dbReference type="ARBA" id="ARBA00022801"/>
    </source>
</evidence>
<dbReference type="InterPro" id="IPR003695">
    <property type="entry name" value="Ppx_GppA_N"/>
</dbReference>